<evidence type="ECO:0000313" key="10">
    <source>
        <dbReference type="Proteomes" id="UP000813637"/>
    </source>
</evidence>
<comment type="caution">
    <text evidence="9">The sequence shown here is derived from an EMBL/GenBank/DDBJ whole genome shotgun (WGS) entry which is preliminary data.</text>
</comment>
<accession>A0A9Q3V9G9</accession>
<reference evidence="9" key="2">
    <citation type="journal article" date="2021" name="Microorganisms">
        <title>Extensive Genome Exploration of Clostridium botulinum Group III Field Strains.</title>
        <authorList>
            <person name="Fillo S."/>
            <person name="Giordani F."/>
            <person name="Tonon E."/>
            <person name="Drigo I."/>
            <person name="Anselmo A."/>
            <person name="Fortunato A."/>
            <person name="Lista F."/>
            <person name="Bano L."/>
        </authorList>
    </citation>
    <scope>NUCLEOTIDE SEQUENCE</scope>
    <source>
        <strain evidence="9">IZSVe-TV_9877_3_12</strain>
    </source>
</reference>
<dbReference type="EMBL" id="JAAMYB010000013">
    <property type="protein sequence ID" value="MCD3195601.1"/>
    <property type="molecule type" value="Genomic_DNA"/>
</dbReference>
<dbReference type="PANTHER" id="PTHR30572:SF4">
    <property type="entry name" value="ABC TRANSPORTER PERMEASE YTRF"/>
    <property type="match status" value="1"/>
</dbReference>
<comment type="similarity">
    <text evidence="6">Belongs to the ABC-4 integral membrane protein family.</text>
</comment>
<feature type="transmembrane region" description="Helical" evidence="7">
    <location>
        <begin position="297"/>
        <end position="317"/>
    </location>
</feature>
<organism evidence="9 10">
    <name type="scientific">Clostridium botulinum C</name>
    <dbReference type="NCBI Taxonomy" id="36828"/>
    <lineage>
        <taxon>Bacteria</taxon>
        <taxon>Bacillati</taxon>
        <taxon>Bacillota</taxon>
        <taxon>Clostridia</taxon>
        <taxon>Eubacteriales</taxon>
        <taxon>Clostridiaceae</taxon>
        <taxon>Clostridium</taxon>
    </lineage>
</organism>
<feature type="transmembrane region" description="Helical" evidence="7">
    <location>
        <begin position="393"/>
        <end position="415"/>
    </location>
</feature>
<keyword evidence="5 7" id="KW-0472">Membrane</keyword>
<feature type="domain" description="ABC3 transporter permease C-terminal" evidence="8">
    <location>
        <begin position="764"/>
        <end position="880"/>
    </location>
</feature>
<feature type="transmembrane region" description="Helical" evidence="7">
    <location>
        <begin position="854"/>
        <end position="873"/>
    </location>
</feature>
<proteinExistence type="inferred from homology"/>
<keyword evidence="2" id="KW-1003">Cell membrane</keyword>
<dbReference type="AlphaFoldDB" id="A0A9Q3V9G9"/>
<comment type="subcellular location">
    <subcellularLocation>
        <location evidence="1">Cell membrane</location>
        <topology evidence="1">Multi-pass membrane protein</topology>
    </subcellularLocation>
</comment>
<dbReference type="InterPro" id="IPR003838">
    <property type="entry name" value="ABC3_permease_C"/>
</dbReference>
<feature type="domain" description="ABC3 transporter permease C-terminal" evidence="8">
    <location>
        <begin position="303"/>
        <end position="426"/>
    </location>
</feature>
<evidence type="ECO:0000256" key="6">
    <source>
        <dbReference type="ARBA" id="ARBA00038076"/>
    </source>
</evidence>
<evidence type="ECO:0000256" key="4">
    <source>
        <dbReference type="ARBA" id="ARBA00022989"/>
    </source>
</evidence>
<evidence type="ECO:0000256" key="2">
    <source>
        <dbReference type="ARBA" id="ARBA00022475"/>
    </source>
</evidence>
<keyword evidence="3 7" id="KW-0812">Transmembrane</keyword>
<sequence>MKSYLDVTTKYLKCHFKRTILTILGIIMSVALLSGLATIYYSYKDYNIAEAKKNYGDYEVSFKNINKAQIDTVKNHPAVYNIGISIPLGYGKIYTETRKDVLKKTNLPHFRYLEINAMDSNCLKNIFKPILVKGRYPQNNHEILVEKDSLKFIGKNININSKIKFPLGKIQEPKEIEDSPKNDSPNKNIFIPQNECEYTIVGIIKDDTLMSYSTHFTGITLLENTELCNKTSTDNVFTLYSSLSSKNNKREISKTIANSIGIVMDSANFDDSDNISFNAPLLRLHGESNASIIDSKFNLTILFMAFIIIICTIAIIYNSINISVLERISEFGILRSIGATPAQIRKMVFKESFVTSIIGIPFGIISGVLGTKIVLYIAGTVLMKNGFDPFKVFIYPGVIIISIILGLITIFLSTFGPSITAGRVSPLEAIKNSRSYKVGKFKNVSKGKVSKLLFKVEGQLAYRNMTRNKKRFIVTVFSLVISIIMFISFNSFADYMKLQDKPNIPLCYDTHYISECPITKSEYNDISNQPQIENIYTRYKTQITIPIPINKYNEYYTKLSGTDLNSYKFNNFYTTNDSSFLGYDKNLLNLSKNNLLSGSCNENDLDNMGVILVNTNVINLPNRKEAKINFTKYKIGDTIKFPKLKNYPIYGSALNSYDEKEIIQSNSFYELKIVGILNNAPISSDTPHDGISIITSIKTYEKIIKNLDIFELYFKLKPNADRNALKAYFINKPEIDFGHYSDFKHAKEEDQKIYFQISIFVYGFISIISLIGAINIINTITTNLLIRRREFAVLKSIGMSQNQLKKMVLLEGAFHGIVASLFGSILGSICSWILYNINSPLMVDVHWSLPLKAILISTIGTIIISLISSLFPLRKISKDSIIENIRIEE</sequence>
<keyword evidence="4 7" id="KW-1133">Transmembrane helix</keyword>
<feature type="transmembrane region" description="Helical" evidence="7">
    <location>
        <begin position="472"/>
        <end position="493"/>
    </location>
</feature>
<feature type="transmembrane region" description="Helical" evidence="7">
    <location>
        <begin position="353"/>
        <end position="378"/>
    </location>
</feature>
<dbReference type="PANTHER" id="PTHR30572">
    <property type="entry name" value="MEMBRANE COMPONENT OF TRANSPORTER-RELATED"/>
    <property type="match status" value="1"/>
</dbReference>
<dbReference type="GO" id="GO:0005886">
    <property type="term" value="C:plasma membrane"/>
    <property type="evidence" value="ECO:0007669"/>
    <property type="project" value="UniProtKB-SubCell"/>
</dbReference>
<gene>
    <name evidence="9" type="ORF">G8S53_09950</name>
</gene>
<dbReference type="GO" id="GO:0022857">
    <property type="term" value="F:transmembrane transporter activity"/>
    <property type="evidence" value="ECO:0007669"/>
    <property type="project" value="TreeGrafter"/>
</dbReference>
<evidence type="ECO:0000259" key="8">
    <source>
        <dbReference type="Pfam" id="PF02687"/>
    </source>
</evidence>
<dbReference type="RefSeq" id="WP_198091266.1">
    <property type="nucleotide sequence ID" value="NZ_JAAMYB010000013.1"/>
</dbReference>
<evidence type="ECO:0000256" key="3">
    <source>
        <dbReference type="ARBA" id="ARBA00022692"/>
    </source>
</evidence>
<reference evidence="9" key="1">
    <citation type="submission" date="2020-02" db="EMBL/GenBank/DDBJ databases">
        <authorList>
            <person name="Fillo S."/>
            <person name="Giordani F."/>
            <person name="Tonon E."/>
            <person name="Drigo I."/>
            <person name="Anselmo A."/>
            <person name="Fortunato A."/>
            <person name="Bano L."/>
            <person name="Lista F."/>
        </authorList>
    </citation>
    <scope>NUCLEOTIDE SEQUENCE</scope>
    <source>
        <strain evidence="9">IZSVe-TV_9877_3_12</strain>
    </source>
</reference>
<evidence type="ECO:0000313" key="9">
    <source>
        <dbReference type="EMBL" id="MCD3195601.1"/>
    </source>
</evidence>
<name>A0A9Q3V9G9_CLOBO</name>
<dbReference type="Proteomes" id="UP000813637">
    <property type="component" value="Unassembled WGS sequence"/>
</dbReference>
<dbReference type="InterPro" id="IPR050250">
    <property type="entry name" value="Macrolide_Exporter_MacB"/>
</dbReference>
<protein>
    <submittedName>
        <fullName evidence="9">FtsX-like permease family protein</fullName>
    </submittedName>
</protein>
<evidence type="ECO:0000256" key="1">
    <source>
        <dbReference type="ARBA" id="ARBA00004651"/>
    </source>
</evidence>
<evidence type="ECO:0000256" key="7">
    <source>
        <dbReference type="SAM" id="Phobius"/>
    </source>
</evidence>
<feature type="transmembrane region" description="Helical" evidence="7">
    <location>
        <begin position="20"/>
        <end position="43"/>
    </location>
</feature>
<dbReference type="Pfam" id="PF02687">
    <property type="entry name" value="FtsX"/>
    <property type="match status" value="2"/>
</dbReference>
<feature type="transmembrane region" description="Helical" evidence="7">
    <location>
        <begin position="807"/>
        <end position="834"/>
    </location>
</feature>
<feature type="transmembrane region" description="Helical" evidence="7">
    <location>
        <begin position="759"/>
        <end position="786"/>
    </location>
</feature>
<evidence type="ECO:0000256" key="5">
    <source>
        <dbReference type="ARBA" id="ARBA00023136"/>
    </source>
</evidence>